<dbReference type="RefSeq" id="WP_184781622.1">
    <property type="nucleotide sequence ID" value="NZ_JACHMG010000001.1"/>
</dbReference>
<dbReference type="PANTHER" id="PTHR45436:SF5">
    <property type="entry name" value="SENSOR HISTIDINE KINASE TRCS"/>
    <property type="match status" value="1"/>
</dbReference>
<evidence type="ECO:0000256" key="7">
    <source>
        <dbReference type="ARBA" id="ARBA00022777"/>
    </source>
</evidence>
<dbReference type="SMART" id="SM00388">
    <property type="entry name" value="HisKA"/>
    <property type="match status" value="1"/>
</dbReference>
<dbReference type="InterPro" id="IPR050428">
    <property type="entry name" value="TCS_sensor_his_kinase"/>
</dbReference>
<dbReference type="SUPFAM" id="SSF55874">
    <property type="entry name" value="ATPase domain of HSP90 chaperone/DNA topoisomerase II/histidine kinase"/>
    <property type="match status" value="1"/>
</dbReference>
<sequence length="401" mass="42748">MSVRPVLRRSRLSIRLRLTLLYGGLVLVCGVALLATVYFLMRELPTYDLETAAGPVQATPATRLGELPLGVITTKEDILTVLAEASAVALLGLALVSFLIGWIIAGRILAPIHRIARTARTVASDTLHERINLDGRQDEFTELADTLDTMLDRLLAGFEARQRFAANASHELRTPLATIRTLLQVAVAHPDEHDLATLAPKLLATNDRSIATVEALLTLSRADHGLEDVEPVDLAEVAAGALAQVGAEAADHRIGVHSDLAPVRVEGDKDLLHQLVINLLHNAIRHNHPGGTARLTTVVRGDTAVVTVTNTGDPVPDQEAERLFEPFYRQLNRVHATGHGLGLTLVRAIAHSHRGTVAASPNSGGGLTVTATLPALAASAPRSPVVYADAGRRLLLPGSRA</sequence>
<feature type="transmembrane region" description="Helical" evidence="11">
    <location>
        <begin position="87"/>
        <end position="110"/>
    </location>
</feature>
<reference evidence="14 15" key="1">
    <citation type="submission" date="2020-08" db="EMBL/GenBank/DDBJ databases">
        <title>Sequencing the genomes of 1000 actinobacteria strains.</title>
        <authorList>
            <person name="Klenk H.-P."/>
        </authorList>
    </citation>
    <scope>NUCLEOTIDE SEQUENCE [LARGE SCALE GENOMIC DNA]</scope>
    <source>
        <strain evidence="14 15">DSM 45859</strain>
    </source>
</reference>
<dbReference type="InterPro" id="IPR003660">
    <property type="entry name" value="HAMP_dom"/>
</dbReference>
<dbReference type="Gene3D" id="3.30.565.10">
    <property type="entry name" value="Histidine kinase-like ATPase, C-terminal domain"/>
    <property type="match status" value="1"/>
</dbReference>
<evidence type="ECO:0000256" key="10">
    <source>
        <dbReference type="ARBA" id="ARBA00023136"/>
    </source>
</evidence>
<evidence type="ECO:0000256" key="4">
    <source>
        <dbReference type="ARBA" id="ARBA00022553"/>
    </source>
</evidence>
<comment type="catalytic activity">
    <reaction evidence="1">
        <text>ATP + protein L-histidine = ADP + protein N-phospho-L-histidine.</text>
        <dbReference type="EC" id="2.7.13.3"/>
    </reaction>
</comment>
<evidence type="ECO:0000259" key="13">
    <source>
        <dbReference type="PROSITE" id="PS50885"/>
    </source>
</evidence>
<evidence type="ECO:0000256" key="1">
    <source>
        <dbReference type="ARBA" id="ARBA00000085"/>
    </source>
</evidence>
<evidence type="ECO:0000256" key="11">
    <source>
        <dbReference type="SAM" id="Phobius"/>
    </source>
</evidence>
<dbReference type="CDD" id="cd00082">
    <property type="entry name" value="HisKA"/>
    <property type="match status" value="1"/>
</dbReference>
<dbReference type="Pfam" id="PF02518">
    <property type="entry name" value="HATPase_c"/>
    <property type="match status" value="1"/>
</dbReference>
<protein>
    <recommendedName>
        <fullName evidence="3">histidine kinase</fullName>
        <ecNumber evidence="3">2.7.13.3</ecNumber>
    </recommendedName>
</protein>
<comment type="subcellular location">
    <subcellularLocation>
        <location evidence="2">Cell membrane</location>
    </subcellularLocation>
</comment>
<dbReference type="Gene3D" id="1.10.287.130">
    <property type="match status" value="1"/>
</dbReference>
<evidence type="ECO:0000256" key="8">
    <source>
        <dbReference type="ARBA" id="ARBA00022989"/>
    </source>
</evidence>
<dbReference type="Proteomes" id="UP000581769">
    <property type="component" value="Unassembled WGS sequence"/>
</dbReference>
<dbReference type="PROSITE" id="PS50885">
    <property type="entry name" value="HAMP"/>
    <property type="match status" value="1"/>
</dbReference>
<dbReference type="PRINTS" id="PR00344">
    <property type="entry name" value="BCTRLSENSOR"/>
</dbReference>
<dbReference type="GO" id="GO:0005886">
    <property type="term" value="C:plasma membrane"/>
    <property type="evidence" value="ECO:0007669"/>
    <property type="project" value="UniProtKB-SubCell"/>
</dbReference>
<evidence type="ECO:0000256" key="6">
    <source>
        <dbReference type="ARBA" id="ARBA00022692"/>
    </source>
</evidence>
<evidence type="ECO:0000256" key="9">
    <source>
        <dbReference type="ARBA" id="ARBA00023012"/>
    </source>
</evidence>
<accession>A0A840IVQ0</accession>
<evidence type="ECO:0000259" key="12">
    <source>
        <dbReference type="PROSITE" id="PS50109"/>
    </source>
</evidence>
<dbReference type="Pfam" id="PF00672">
    <property type="entry name" value="HAMP"/>
    <property type="match status" value="1"/>
</dbReference>
<dbReference type="SMART" id="SM00304">
    <property type="entry name" value="HAMP"/>
    <property type="match status" value="1"/>
</dbReference>
<dbReference type="PROSITE" id="PS50109">
    <property type="entry name" value="HIS_KIN"/>
    <property type="match status" value="1"/>
</dbReference>
<evidence type="ECO:0000256" key="2">
    <source>
        <dbReference type="ARBA" id="ARBA00004236"/>
    </source>
</evidence>
<dbReference type="CDD" id="cd06225">
    <property type="entry name" value="HAMP"/>
    <property type="match status" value="1"/>
</dbReference>
<dbReference type="EC" id="2.7.13.3" evidence="3"/>
<dbReference type="InterPro" id="IPR036890">
    <property type="entry name" value="HATPase_C_sf"/>
</dbReference>
<dbReference type="Pfam" id="PF00512">
    <property type="entry name" value="HisKA"/>
    <property type="match status" value="1"/>
</dbReference>
<comment type="caution">
    <text evidence="14">The sequence shown here is derived from an EMBL/GenBank/DDBJ whole genome shotgun (WGS) entry which is preliminary data.</text>
</comment>
<name>A0A840IVQ0_9PSEU</name>
<feature type="transmembrane region" description="Helical" evidence="11">
    <location>
        <begin position="20"/>
        <end position="41"/>
    </location>
</feature>
<keyword evidence="7 14" id="KW-0418">Kinase</keyword>
<dbReference type="GO" id="GO:0000155">
    <property type="term" value="F:phosphorelay sensor kinase activity"/>
    <property type="evidence" value="ECO:0007669"/>
    <property type="project" value="InterPro"/>
</dbReference>
<keyword evidence="5" id="KW-0808">Transferase</keyword>
<keyword evidence="6 11" id="KW-0812">Transmembrane</keyword>
<dbReference type="EMBL" id="JACHMG010000001">
    <property type="protein sequence ID" value="MBB4686821.1"/>
    <property type="molecule type" value="Genomic_DNA"/>
</dbReference>
<dbReference type="PANTHER" id="PTHR45436">
    <property type="entry name" value="SENSOR HISTIDINE KINASE YKOH"/>
    <property type="match status" value="1"/>
</dbReference>
<dbReference type="CDD" id="cd00075">
    <property type="entry name" value="HATPase"/>
    <property type="match status" value="1"/>
</dbReference>
<dbReference type="AlphaFoldDB" id="A0A840IVQ0"/>
<dbReference type="InterPro" id="IPR005467">
    <property type="entry name" value="His_kinase_dom"/>
</dbReference>
<evidence type="ECO:0000313" key="14">
    <source>
        <dbReference type="EMBL" id="MBB4686821.1"/>
    </source>
</evidence>
<dbReference type="SUPFAM" id="SSF158472">
    <property type="entry name" value="HAMP domain-like"/>
    <property type="match status" value="1"/>
</dbReference>
<dbReference type="SMART" id="SM00387">
    <property type="entry name" value="HATPase_c"/>
    <property type="match status" value="1"/>
</dbReference>
<dbReference type="InterPro" id="IPR003594">
    <property type="entry name" value="HATPase_dom"/>
</dbReference>
<keyword evidence="10 11" id="KW-0472">Membrane</keyword>
<proteinExistence type="predicted"/>
<keyword evidence="8 11" id="KW-1133">Transmembrane helix</keyword>
<feature type="domain" description="Histidine kinase" evidence="12">
    <location>
        <begin position="167"/>
        <end position="377"/>
    </location>
</feature>
<keyword evidence="4" id="KW-0597">Phosphoprotein</keyword>
<dbReference type="InterPro" id="IPR003661">
    <property type="entry name" value="HisK_dim/P_dom"/>
</dbReference>
<feature type="domain" description="HAMP" evidence="13">
    <location>
        <begin position="106"/>
        <end position="159"/>
    </location>
</feature>
<evidence type="ECO:0000313" key="15">
    <source>
        <dbReference type="Proteomes" id="UP000581769"/>
    </source>
</evidence>
<dbReference type="SUPFAM" id="SSF47384">
    <property type="entry name" value="Homodimeric domain of signal transducing histidine kinase"/>
    <property type="match status" value="1"/>
</dbReference>
<evidence type="ECO:0000256" key="3">
    <source>
        <dbReference type="ARBA" id="ARBA00012438"/>
    </source>
</evidence>
<dbReference type="Gene3D" id="6.10.340.10">
    <property type="match status" value="1"/>
</dbReference>
<dbReference type="InterPro" id="IPR036097">
    <property type="entry name" value="HisK_dim/P_sf"/>
</dbReference>
<keyword evidence="15" id="KW-1185">Reference proteome</keyword>
<keyword evidence="9" id="KW-0902">Two-component regulatory system</keyword>
<gene>
    <name evidence="14" type="ORF">BJY18_004306</name>
</gene>
<organism evidence="14 15">
    <name type="scientific">Amycolatopsis jiangsuensis</name>
    <dbReference type="NCBI Taxonomy" id="1181879"/>
    <lineage>
        <taxon>Bacteria</taxon>
        <taxon>Bacillati</taxon>
        <taxon>Actinomycetota</taxon>
        <taxon>Actinomycetes</taxon>
        <taxon>Pseudonocardiales</taxon>
        <taxon>Pseudonocardiaceae</taxon>
        <taxon>Amycolatopsis</taxon>
    </lineage>
</organism>
<dbReference type="InterPro" id="IPR004358">
    <property type="entry name" value="Sig_transdc_His_kin-like_C"/>
</dbReference>
<evidence type="ECO:0000256" key="5">
    <source>
        <dbReference type="ARBA" id="ARBA00022679"/>
    </source>
</evidence>